<gene>
    <name evidence="1" type="ORF">E0485_17410</name>
</gene>
<evidence type="ECO:0000313" key="1">
    <source>
        <dbReference type="EMBL" id="TCZ75383.1"/>
    </source>
</evidence>
<reference evidence="1 2" key="1">
    <citation type="submission" date="2019-03" db="EMBL/GenBank/DDBJ databases">
        <authorList>
            <person name="Kim M.K.M."/>
        </authorList>
    </citation>
    <scope>NUCLEOTIDE SEQUENCE [LARGE SCALE GENOMIC DNA]</scope>
    <source>
        <strain evidence="1 2">18JY21-1</strain>
    </source>
</reference>
<protein>
    <submittedName>
        <fullName evidence="1">Uncharacterized protein</fullName>
    </submittedName>
</protein>
<dbReference type="EMBL" id="SKFG01000020">
    <property type="protein sequence ID" value="TCZ75383.1"/>
    <property type="molecule type" value="Genomic_DNA"/>
</dbReference>
<comment type="caution">
    <text evidence="1">The sequence shown here is derived from an EMBL/GenBank/DDBJ whole genome shotgun (WGS) entry which is preliminary data.</text>
</comment>
<evidence type="ECO:0000313" key="2">
    <source>
        <dbReference type="Proteomes" id="UP000295418"/>
    </source>
</evidence>
<organism evidence="1 2">
    <name type="scientific">Paenibacillus albiflavus</name>
    <dbReference type="NCBI Taxonomy" id="2545760"/>
    <lineage>
        <taxon>Bacteria</taxon>
        <taxon>Bacillati</taxon>
        <taxon>Bacillota</taxon>
        <taxon>Bacilli</taxon>
        <taxon>Bacillales</taxon>
        <taxon>Paenibacillaceae</taxon>
        <taxon>Paenibacillus</taxon>
    </lineage>
</organism>
<dbReference type="OrthoDB" id="8455952at2"/>
<proteinExistence type="predicted"/>
<dbReference type="AlphaFoldDB" id="A0A4R4E8T0"/>
<accession>A0A4R4E8T0</accession>
<keyword evidence="2" id="KW-1185">Reference proteome</keyword>
<dbReference type="Proteomes" id="UP000295418">
    <property type="component" value="Unassembled WGS sequence"/>
</dbReference>
<dbReference type="RefSeq" id="WP_132419348.1">
    <property type="nucleotide sequence ID" value="NZ_SKFG01000020.1"/>
</dbReference>
<sequence length="63" mass="7296">MTNTHICTCGREWLITKHHSPMRDKDSESCLCGEELVSWNGGVTYSVRLVKDIKKDDKNRIFI</sequence>
<name>A0A4R4E8T0_9BACL</name>